<organism evidence="2 3">
    <name type="scientific">Tegillarca granosa</name>
    <name type="common">Malaysian cockle</name>
    <name type="synonym">Anadara granosa</name>
    <dbReference type="NCBI Taxonomy" id="220873"/>
    <lineage>
        <taxon>Eukaryota</taxon>
        <taxon>Metazoa</taxon>
        <taxon>Spiralia</taxon>
        <taxon>Lophotrochozoa</taxon>
        <taxon>Mollusca</taxon>
        <taxon>Bivalvia</taxon>
        <taxon>Autobranchia</taxon>
        <taxon>Pteriomorphia</taxon>
        <taxon>Arcoida</taxon>
        <taxon>Arcoidea</taxon>
        <taxon>Arcidae</taxon>
        <taxon>Tegillarca</taxon>
    </lineage>
</organism>
<evidence type="ECO:0000256" key="1">
    <source>
        <dbReference type="SAM" id="MobiDB-lite"/>
    </source>
</evidence>
<feature type="region of interest" description="Disordered" evidence="1">
    <location>
        <begin position="348"/>
        <end position="413"/>
    </location>
</feature>
<feature type="compositionally biased region" description="Polar residues" evidence="1">
    <location>
        <begin position="176"/>
        <end position="203"/>
    </location>
</feature>
<feature type="compositionally biased region" description="Basic and acidic residues" evidence="1">
    <location>
        <begin position="348"/>
        <end position="357"/>
    </location>
</feature>
<name>A0ABQ9EN17_TEGGR</name>
<feature type="compositionally biased region" description="Basic and acidic residues" evidence="1">
    <location>
        <begin position="106"/>
        <end position="118"/>
    </location>
</feature>
<proteinExistence type="predicted"/>
<evidence type="ECO:0000313" key="2">
    <source>
        <dbReference type="EMBL" id="KAJ8306638.1"/>
    </source>
</evidence>
<feature type="compositionally biased region" description="Polar residues" evidence="1">
    <location>
        <begin position="382"/>
        <end position="400"/>
    </location>
</feature>
<feature type="compositionally biased region" description="Low complexity" evidence="1">
    <location>
        <begin position="89"/>
        <end position="100"/>
    </location>
</feature>
<feature type="region of interest" description="Disordered" evidence="1">
    <location>
        <begin position="56"/>
        <end position="130"/>
    </location>
</feature>
<dbReference type="Proteomes" id="UP001217089">
    <property type="component" value="Unassembled WGS sequence"/>
</dbReference>
<feature type="compositionally biased region" description="Low complexity" evidence="1">
    <location>
        <begin position="119"/>
        <end position="129"/>
    </location>
</feature>
<accession>A0ABQ9EN17</accession>
<comment type="caution">
    <text evidence="2">The sequence shown here is derived from an EMBL/GenBank/DDBJ whole genome shotgun (WGS) entry which is preliminary data.</text>
</comment>
<protein>
    <submittedName>
        <fullName evidence="2">Uncharacterized protein</fullName>
    </submittedName>
</protein>
<dbReference type="EMBL" id="JARBDR010000813">
    <property type="protein sequence ID" value="KAJ8306638.1"/>
    <property type="molecule type" value="Genomic_DNA"/>
</dbReference>
<evidence type="ECO:0000313" key="3">
    <source>
        <dbReference type="Proteomes" id="UP001217089"/>
    </source>
</evidence>
<sequence>MTGICKIHKMSCSQTDNVNANVDINVNINTEENIENVSNNENCVCDTNNVLNSCGNSKDGISDKETSIQNDSNSPEKSKVQISEHVTYSETSVSSSPSNSKKSKDRKSVKISEGHTNSDNDVSNLSNSSEEFKVKKSVRISDGNLKKDNRVSNLSNNSEKSKVRKSIRFSDEDTSSSKNGFVNSSEASKCSRQSKVSKNELNSFNNENSDLDILWNDFENSKEIKSLRVSEDDSVITASTSVRTDDEVFSPSGHEKPPNKIKTDHKVKFSDTRKEVISSPVTESSPETVSEVIIVSSPPLGIWPLKRSASLESRDNPFLPGGELDLETEELLKRATIIRDRFSLDERNLQNKSDNKTKMSSQSQEDGSLQMEAQTVIEESISPKSANASHTTPNNKQKQNGKLEDSKRIAGIC</sequence>
<reference evidence="2 3" key="1">
    <citation type="submission" date="2022-12" db="EMBL/GenBank/DDBJ databases">
        <title>Chromosome-level genome of Tegillarca granosa.</title>
        <authorList>
            <person name="Kim J."/>
        </authorList>
    </citation>
    <scope>NUCLEOTIDE SEQUENCE [LARGE SCALE GENOMIC DNA]</scope>
    <source>
        <strain evidence="2">Teg-2019</strain>
        <tissue evidence="2">Adductor muscle</tissue>
    </source>
</reference>
<gene>
    <name evidence="2" type="ORF">KUTeg_017183</name>
</gene>
<feature type="region of interest" description="Disordered" evidence="1">
    <location>
        <begin position="143"/>
        <end position="203"/>
    </location>
</feature>
<feature type="compositionally biased region" description="Basic and acidic residues" evidence="1">
    <location>
        <begin position="401"/>
        <end position="413"/>
    </location>
</feature>
<feature type="compositionally biased region" description="Polar residues" evidence="1">
    <location>
        <begin position="358"/>
        <end position="373"/>
    </location>
</feature>
<keyword evidence="3" id="KW-1185">Reference proteome</keyword>